<dbReference type="EMBL" id="DTEN01000053">
    <property type="protein sequence ID" value="HGI74304.1"/>
    <property type="molecule type" value="Genomic_DNA"/>
</dbReference>
<organism evidence="2">
    <name type="scientific">Candidatus Caldatribacterium californiense</name>
    <dbReference type="NCBI Taxonomy" id="1454726"/>
    <lineage>
        <taxon>Bacteria</taxon>
        <taxon>Pseudomonadati</taxon>
        <taxon>Atribacterota</taxon>
        <taxon>Atribacteria</taxon>
        <taxon>Atribacterales</taxon>
        <taxon>Candidatus Caldatribacteriaceae</taxon>
        <taxon>Candidatus Caldatribacterium</taxon>
    </lineage>
</organism>
<protein>
    <submittedName>
        <fullName evidence="2">Xylose isomerase</fullName>
    </submittedName>
</protein>
<accession>A0A7V3YKF3</accession>
<keyword evidence="2" id="KW-0413">Isomerase</keyword>
<reference evidence="2" key="1">
    <citation type="journal article" date="2020" name="mSystems">
        <title>Genome- and Community-Level Interaction Insights into Carbon Utilization and Element Cycling Functions of Hydrothermarchaeota in Hydrothermal Sediment.</title>
        <authorList>
            <person name="Zhou Z."/>
            <person name="Liu Y."/>
            <person name="Xu W."/>
            <person name="Pan J."/>
            <person name="Luo Z.H."/>
            <person name="Li M."/>
        </authorList>
    </citation>
    <scope>NUCLEOTIDE SEQUENCE [LARGE SCALE GENOMIC DNA]</scope>
    <source>
        <strain evidence="2">SpSt-716</strain>
    </source>
</reference>
<name>A0A7V3YKF3_9BACT</name>
<feature type="domain" description="Xylose isomerase-like TIM barrel" evidence="1">
    <location>
        <begin position="40"/>
        <end position="261"/>
    </location>
</feature>
<dbReference type="InterPro" id="IPR013022">
    <property type="entry name" value="Xyl_isomerase-like_TIM-brl"/>
</dbReference>
<gene>
    <name evidence="2" type="ORF">ENU96_01280</name>
</gene>
<dbReference type="SUPFAM" id="SSF51658">
    <property type="entry name" value="Xylose isomerase-like"/>
    <property type="match status" value="1"/>
</dbReference>
<dbReference type="InterPro" id="IPR036237">
    <property type="entry name" value="Xyl_isomerase-like_sf"/>
</dbReference>
<evidence type="ECO:0000259" key="1">
    <source>
        <dbReference type="Pfam" id="PF01261"/>
    </source>
</evidence>
<dbReference type="GO" id="GO:0016853">
    <property type="term" value="F:isomerase activity"/>
    <property type="evidence" value="ECO:0007669"/>
    <property type="project" value="UniProtKB-KW"/>
</dbReference>
<dbReference type="InterPro" id="IPR050312">
    <property type="entry name" value="IolE/XylAMocC-like"/>
</dbReference>
<dbReference type="PANTHER" id="PTHR12110">
    <property type="entry name" value="HYDROXYPYRUVATE ISOMERASE"/>
    <property type="match status" value="1"/>
</dbReference>
<dbReference type="AlphaFoldDB" id="A0A7V3YKF3"/>
<dbReference type="Pfam" id="PF01261">
    <property type="entry name" value="AP_endonuc_2"/>
    <property type="match status" value="1"/>
</dbReference>
<comment type="caution">
    <text evidence="2">The sequence shown here is derived from an EMBL/GenBank/DDBJ whole genome shotgun (WGS) entry which is preliminary data.</text>
</comment>
<proteinExistence type="predicted"/>
<dbReference type="PANTHER" id="PTHR12110:SF53">
    <property type="entry name" value="BLR5974 PROTEIN"/>
    <property type="match status" value="1"/>
</dbReference>
<dbReference type="Gene3D" id="3.20.20.150">
    <property type="entry name" value="Divalent-metal-dependent TIM barrel enzymes"/>
    <property type="match status" value="1"/>
</dbReference>
<evidence type="ECO:0000313" key="2">
    <source>
        <dbReference type="EMBL" id="HGI74304.1"/>
    </source>
</evidence>
<sequence length="313" mass="34827">MYPWHDTFHMGIVHFMAYPQATTQEDVVQSVEEILADEFFQAIEVSALLDEEVLRAVGVMCDVARVEVLLGAQPLVLSRGLSLGALEEEERKQALEALKQAVDKAYVAKAKALAFPSGKRPGERKEEEARGRLVESLVELCRYAEEKAEISGYLLGVNLEVFDYAVDKRALIGPAPLAFEVASLVRAECPNFGLTIDLSHEPLLFEDPACTLTLLAPFVNHVHIGNAVLAKGHPAYGDTHPRFGLREGCNDVQEVAEFLRALFRIGYLERTTFTERPVISFEVRPLPGENPRLVVANAKRTFLSAWNRLFPIL</sequence>